<organism evidence="3 4">
    <name type="scientific">Eiseniibacteriota bacterium</name>
    <dbReference type="NCBI Taxonomy" id="2212470"/>
    <lineage>
        <taxon>Bacteria</taxon>
        <taxon>Candidatus Eiseniibacteriota</taxon>
    </lineage>
</organism>
<dbReference type="EMBL" id="VBOY01000007">
    <property type="protein sequence ID" value="TMQ68495.1"/>
    <property type="molecule type" value="Genomic_DNA"/>
</dbReference>
<dbReference type="Proteomes" id="UP000316609">
    <property type="component" value="Unassembled WGS sequence"/>
</dbReference>
<gene>
    <name evidence="3" type="ORF">E6K78_00665</name>
</gene>
<evidence type="ECO:0000256" key="1">
    <source>
        <dbReference type="SAM" id="MobiDB-lite"/>
    </source>
</evidence>
<feature type="signal peptide" evidence="2">
    <location>
        <begin position="1"/>
        <end position="23"/>
    </location>
</feature>
<evidence type="ECO:0008006" key="5">
    <source>
        <dbReference type="Google" id="ProtNLM"/>
    </source>
</evidence>
<comment type="caution">
    <text evidence="3">The sequence shown here is derived from an EMBL/GenBank/DDBJ whole genome shotgun (WGS) entry which is preliminary data.</text>
</comment>
<accession>A0A538TXX8</accession>
<feature type="region of interest" description="Disordered" evidence="1">
    <location>
        <begin position="280"/>
        <end position="305"/>
    </location>
</feature>
<protein>
    <recommendedName>
        <fullName evidence="5">DUF3108 domain-containing protein</fullName>
    </recommendedName>
</protein>
<feature type="chain" id="PRO_5021734307" description="DUF3108 domain-containing protein" evidence="2">
    <location>
        <begin position="24"/>
        <end position="305"/>
    </location>
</feature>
<proteinExistence type="predicted"/>
<name>A0A538TXX8_UNCEI</name>
<evidence type="ECO:0000256" key="2">
    <source>
        <dbReference type="SAM" id="SignalP"/>
    </source>
</evidence>
<dbReference type="AlphaFoldDB" id="A0A538TXX8"/>
<evidence type="ECO:0000313" key="4">
    <source>
        <dbReference type="Proteomes" id="UP000316609"/>
    </source>
</evidence>
<reference evidence="3 4" key="1">
    <citation type="journal article" date="2019" name="Nat. Microbiol.">
        <title>Mediterranean grassland soil C-N compound turnover is dependent on rainfall and depth, and is mediated by genomically divergent microorganisms.</title>
        <authorList>
            <person name="Diamond S."/>
            <person name="Andeer P.F."/>
            <person name="Li Z."/>
            <person name="Crits-Christoph A."/>
            <person name="Burstein D."/>
            <person name="Anantharaman K."/>
            <person name="Lane K.R."/>
            <person name="Thomas B.C."/>
            <person name="Pan C."/>
            <person name="Northen T.R."/>
            <person name="Banfield J.F."/>
        </authorList>
    </citation>
    <scope>NUCLEOTIDE SEQUENCE [LARGE SCALE GENOMIC DNA]</scope>
    <source>
        <strain evidence="3">WS_8</strain>
    </source>
</reference>
<evidence type="ECO:0000313" key="3">
    <source>
        <dbReference type="EMBL" id="TMQ68495.1"/>
    </source>
</evidence>
<keyword evidence="2" id="KW-0732">Signal</keyword>
<sequence length="305" mass="34467">MRRAARFLLAAISLLAIGRSALAQSADQVIDASGMMDYMRPPDFKVGTWVKYHVKSTSLQGYEDDYTVTVLAAGEEVFWGEPCFWVETWVERKDRPPRFAASLISFAAFGDTMATRHPIWFTRKTIEGYDENNLPDEAIVRRQANEMKLRAINYEQEHRDTWIYRDTLGTDTTTVPAGTFKGLKIKVLRPWAETTDRGDSTIYYERRETRTYYYSDRVPLTGFARMDIDDVQKGKTWPIGQSSQKPLNILERAQGSAVLIGQGTSGVTPLLVPESRRHSIDRGLTRESSPTHAPHPAGKRTGAKG</sequence>